<dbReference type="EMBL" id="JAUNQW010000011">
    <property type="protein sequence ID" value="MDO5457422.1"/>
    <property type="molecule type" value="Genomic_DNA"/>
</dbReference>
<comment type="cofactor">
    <cofactor evidence="1">
        <name>Mg(2+)</name>
        <dbReference type="ChEBI" id="CHEBI:18420"/>
    </cofactor>
</comment>
<evidence type="ECO:0000256" key="1">
    <source>
        <dbReference type="ARBA" id="ARBA00001946"/>
    </source>
</evidence>
<dbReference type="Gene3D" id="3.90.79.10">
    <property type="entry name" value="Nucleoside Triphosphate Pyrophosphohydrolase"/>
    <property type="match status" value="1"/>
</dbReference>
<proteinExistence type="predicted"/>
<dbReference type="CDD" id="cd03424">
    <property type="entry name" value="NUDIX_ADPRase_Nudt5_UGPPase_Nudt14"/>
    <property type="match status" value="1"/>
</dbReference>
<evidence type="ECO:0000313" key="5">
    <source>
        <dbReference type="Proteomes" id="UP001171751"/>
    </source>
</evidence>
<dbReference type="SUPFAM" id="SSF55811">
    <property type="entry name" value="Nudix"/>
    <property type="match status" value="1"/>
</dbReference>
<dbReference type="Pfam" id="PF00293">
    <property type="entry name" value="NUDIX"/>
    <property type="match status" value="1"/>
</dbReference>
<dbReference type="PROSITE" id="PS51462">
    <property type="entry name" value="NUDIX"/>
    <property type="match status" value="1"/>
</dbReference>
<evidence type="ECO:0000259" key="3">
    <source>
        <dbReference type="PROSITE" id="PS51462"/>
    </source>
</evidence>
<feature type="domain" description="Nudix hydrolase" evidence="3">
    <location>
        <begin position="39"/>
        <end position="170"/>
    </location>
</feature>
<protein>
    <submittedName>
        <fullName evidence="4">NUDIX hydrolase</fullName>
        <ecNumber evidence="4">3.6.-.-</ecNumber>
    </submittedName>
</protein>
<dbReference type="PANTHER" id="PTHR11839">
    <property type="entry name" value="UDP/ADP-SUGAR PYROPHOSPHATASE"/>
    <property type="match status" value="1"/>
</dbReference>
<keyword evidence="2 4" id="KW-0378">Hydrolase</keyword>
<dbReference type="GO" id="GO:0019693">
    <property type="term" value="P:ribose phosphate metabolic process"/>
    <property type="evidence" value="ECO:0007669"/>
    <property type="project" value="TreeGrafter"/>
</dbReference>
<dbReference type="AlphaFoldDB" id="A0AA43UCG5"/>
<evidence type="ECO:0000313" key="4">
    <source>
        <dbReference type="EMBL" id="MDO5457422.1"/>
    </source>
</evidence>
<dbReference type="EC" id="3.6.-.-" evidence="4"/>
<accession>A0AA43UCG5</accession>
<dbReference type="PROSITE" id="PS00893">
    <property type="entry name" value="NUDIX_BOX"/>
    <property type="match status" value="1"/>
</dbReference>
<sequence>MELEEKTLSTDVIHEGIVTDYLIKEVELPNGKKATREIVLHAPAASVLAITKEGKAVFVKQYRKAIEQAIYEIPAGLVDDGEEPLMAAQRELGEETGYQAGDWKVIAEFYTSVGFCNEYLYVYEATDLSKLDQALELDEDEFLEVVELSYEEAMEKYRAGYMPDSKTVVGLMHWKSKLK</sequence>
<dbReference type="PANTHER" id="PTHR11839:SF18">
    <property type="entry name" value="NUDIX HYDROLASE DOMAIN-CONTAINING PROTEIN"/>
    <property type="match status" value="1"/>
</dbReference>
<gene>
    <name evidence="4" type="ORF">Q4F26_03670</name>
</gene>
<name>A0AA43UCG5_9LACT</name>
<dbReference type="GO" id="GO:0016787">
    <property type="term" value="F:hydrolase activity"/>
    <property type="evidence" value="ECO:0007669"/>
    <property type="project" value="UniProtKB-KW"/>
</dbReference>
<dbReference type="Proteomes" id="UP001171751">
    <property type="component" value="Unassembled WGS sequence"/>
</dbReference>
<reference evidence="4" key="1">
    <citation type="submission" date="2023-07" db="EMBL/GenBank/DDBJ databases">
        <title>Between Cages and Wild: Unraveling the Impact of Captivity on Animal Microbiomes and Antimicrobial Resistance.</title>
        <authorList>
            <person name="Schmartz G.P."/>
            <person name="Rehner J."/>
            <person name="Schuff M.J."/>
            <person name="Becker S.L."/>
            <person name="Kravczyk M."/>
            <person name="Gurevich A."/>
            <person name="Francke R."/>
            <person name="Mueller R."/>
            <person name="Keller V."/>
            <person name="Keller A."/>
        </authorList>
    </citation>
    <scope>NUCLEOTIDE SEQUENCE</scope>
    <source>
        <strain evidence="4">S39M_St_73</strain>
    </source>
</reference>
<dbReference type="GO" id="GO:0005829">
    <property type="term" value="C:cytosol"/>
    <property type="evidence" value="ECO:0007669"/>
    <property type="project" value="TreeGrafter"/>
</dbReference>
<dbReference type="InterPro" id="IPR015797">
    <property type="entry name" value="NUDIX_hydrolase-like_dom_sf"/>
</dbReference>
<evidence type="ECO:0000256" key="2">
    <source>
        <dbReference type="ARBA" id="ARBA00022801"/>
    </source>
</evidence>
<dbReference type="InterPro" id="IPR000086">
    <property type="entry name" value="NUDIX_hydrolase_dom"/>
</dbReference>
<organism evidence="4 5">
    <name type="scientific">Atopococcus tabaci</name>
    <dbReference type="NCBI Taxonomy" id="269774"/>
    <lineage>
        <taxon>Bacteria</taxon>
        <taxon>Bacillati</taxon>
        <taxon>Bacillota</taxon>
        <taxon>Bacilli</taxon>
        <taxon>Lactobacillales</taxon>
        <taxon>Carnobacteriaceae</taxon>
        <taxon>Atopococcus</taxon>
    </lineage>
</organism>
<dbReference type="InterPro" id="IPR020084">
    <property type="entry name" value="NUDIX_hydrolase_CS"/>
</dbReference>
<keyword evidence="5" id="KW-1185">Reference proteome</keyword>
<dbReference type="GO" id="GO:0006753">
    <property type="term" value="P:nucleoside phosphate metabolic process"/>
    <property type="evidence" value="ECO:0007669"/>
    <property type="project" value="TreeGrafter"/>
</dbReference>
<comment type="caution">
    <text evidence="4">The sequence shown here is derived from an EMBL/GenBank/DDBJ whole genome shotgun (WGS) entry which is preliminary data.</text>
</comment>
<dbReference type="FunFam" id="3.90.79.10:FF:000024">
    <property type="entry name" value="ADP-ribose pyrophosphatase"/>
    <property type="match status" value="1"/>
</dbReference>